<dbReference type="RefSeq" id="WP_090932644.1">
    <property type="nucleotide sequence ID" value="NZ_FOTS01000003.1"/>
</dbReference>
<reference evidence="3" key="1">
    <citation type="submission" date="2016-10" db="EMBL/GenBank/DDBJ databases">
        <authorList>
            <person name="Varghese N."/>
            <person name="Submissions S."/>
        </authorList>
    </citation>
    <scope>NUCLEOTIDE SEQUENCE [LARGE SCALE GENOMIC DNA]</scope>
    <source>
        <strain evidence="3">DSM 13327</strain>
    </source>
</reference>
<feature type="transmembrane region" description="Helical" evidence="1">
    <location>
        <begin position="21"/>
        <end position="39"/>
    </location>
</feature>
<evidence type="ECO:0000256" key="1">
    <source>
        <dbReference type="SAM" id="Phobius"/>
    </source>
</evidence>
<dbReference type="PANTHER" id="PTHR40278:SF1">
    <property type="entry name" value="DNA UTILIZATION PROTEIN HOFN"/>
    <property type="match status" value="1"/>
</dbReference>
<keyword evidence="1" id="KW-0472">Membrane</keyword>
<keyword evidence="1" id="KW-0812">Transmembrane</keyword>
<dbReference type="InterPro" id="IPR007813">
    <property type="entry name" value="PilN"/>
</dbReference>
<dbReference type="EMBL" id="FOTS01000003">
    <property type="protein sequence ID" value="SFL40147.1"/>
    <property type="molecule type" value="Genomic_DNA"/>
</dbReference>
<gene>
    <name evidence="2" type="ORF">SAMN04490355_1003157</name>
</gene>
<dbReference type="Pfam" id="PF05137">
    <property type="entry name" value="PilN"/>
    <property type="match status" value="1"/>
</dbReference>
<evidence type="ECO:0000313" key="3">
    <source>
        <dbReference type="Proteomes" id="UP000199520"/>
    </source>
</evidence>
<dbReference type="InterPro" id="IPR052534">
    <property type="entry name" value="Extracell_DNA_Util/SecSys_Comp"/>
</dbReference>
<protein>
    <submittedName>
        <fullName evidence="2">Type IV pilus assembly protein PilN</fullName>
    </submittedName>
</protein>
<organism evidence="2 3">
    <name type="scientific">Pelosinus propionicus DSM 13327</name>
    <dbReference type="NCBI Taxonomy" id="1123291"/>
    <lineage>
        <taxon>Bacteria</taxon>
        <taxon>Bacillati</taxon>
        <taxon>Bacillota</taxon>
        <taxon>Negativicutes</taxon>
        <taxon>Selenomonadales</taxon>
        <taxon>Sporomusaceae</taxon>
        <taxon>Pelosinus</taxon>
    </lineage>
</organism>
<dbReference type="Proteomes" id="UP000199520">
    <property type="component" value="Unassembled WGS sequence"/>
</dbReference>
<keyword evidence="1" id="KW-1133">Transmembrane helix</keyword>
<proteinExistence type="predicted"/>
<keyword evidence="3" id="KW-1185">Reference proteome</keyword>
<dbReference type="AlphaFoldDB" id="A0A1I4HEQ1"/>
<dbReference type="OrthoDB" id="1634262at2"/>
<accession>A0A1I4HEQ1</accession>
<dbReference type="PANTHER" id="PTHR40278">
    <property type="entry name" value="DNA UTILIZATION PROTEIN HOFN"/>
    <property type="match status" value="1"/>
</dbReference>
<dbReference type="STRING" id="1123291.SAMN04490355_1003157"/>
<name>A0A1I4HEQ1_9FIRM</name>
<evidence type="ECO:0000313" key="2">
    <source>
        <dbReference type="EMBL" id="SFL40147.1"/>
    </source>
</evidence>
<sequence>MNSINLLPLSERQSKWHINKLIFILSILLVLIYSSIYMHNAFKILKIEKELLATRNQYELLQPTLKIIKKSNDKLQLIDTKKRIVALLTNERQPFYTVIQRIIAMMPQQLWLTNLNKTDKGLLQLKGVATTYSVVAEFIEKMEKDSFFLEPTLVKVESDTVASLLLFEITVKSKEMRQ</sequence>